<proteinExistence type="predicted"/>
<reference evidence="2" key="1">
    <citation type="submission" date="2021-01" db="EMBL/GenBank/DDBJ databases">
        <authorList>
            <person name="Corre E."/>
            <person name="Pelletier E."/>
            <person name="Niang G."/>
            <person name="Scheremetjew M."/>
            <person name="Finn R."/>
            <person name="Kale V."/>
            <person name="Holt S."/>
            <person name="Cochrane G."/>
            <person name="Meng A."/>
            <person name="Brown T."/>
            <person name="Cohen L."/>
        </authorList>
    </citation>
    <scope>NUCLEOTIDE SEQUENCE</scope>
    <source>
        <strain evidence="2">Clade-D-RCC2572</strain>
    </source>
</reference>
<feature type="compositionally biased region" description="Basic and acidic residues" evidence="1">
    <location>
        <begin position="123"/>
        <end position="135"/>
    </location>
</feature>
<evidence type="ECO:0000256" key="1">
    <source>
        <dbReference type="SAM" id="MobiDB-lite"/>
    </source>
</evidence>
<evidence type="ECO:0000313" key="2">
    <source>
        <dbReference type="EMBL" id="CAD8580864.1"/>
    </source>
</evidence>
<accession>A0A7S0KIV7</accession>
<gene>
    <name evidence="2" type="ORF">OMED0929_LOCUS3024</name>
</gene>
<feature type="compositionally biased region" description="Low complexity" evidence="1">
    <location>
        <begin position="81"/>
        <end position="98"/>
    </location>
</feature>
<protein>
    <submittedName>
        <fullName evidence="2">Uncharacterized protein</fullName>
    </submittedName>
</protein>
<dbReference type="AlphaFoldDB" id="A0A7S0KIV7"/>
<dbReference type="EMBL" id="HBEW01003635">
    <property type="protein sequence ID" value="CAD8580864.1"/>
    <property type="molecule type" value="Transcribed_RNA"/>
</dbReference>
<name>A0A7S0KIV7_9CHLO</name>
<organism evidence="2">
    <name type="scientific">Ostreococcus mediterraneus</name>
    <dbReference type="NCBI Taxonomy" id="1486918"/>
    <lineage>
        <taxon>Eukaryota</taxon>
        <taxon>Viridiplantae</taxon>
        <taxon>Chlorophyta</taxon>
        <taxon>Mamiellophyceae</taxon>
        <taxon>Mamiellales</taxon>
        <taxon>Bathycoccaceae</taxon>
        <taxon>Ostreococcus</taxon>
    </lineage>
</organism>
<feature type="region of interest" description="Disordered" evidence="1">
    <location>
        <begin position="49"/>
        <end position="170"/>
    </location>
</feature>
<sequence>MSTSKYSGIAVAAANRAALARQEAEQERLNSGRRVDAKAEALLAHLRATMTSSAILGTNAERSKKTTRDDEDAAAARRRAAAVAPSTTTTTATPSSSSKKSKKRAHGDDHATARAHPPSTDAVARDERDTDRAPEPSRTTKPKTYLSKAERKRLKKRARTDELAPASSKP</sequence>